<dbReference type="OrthoDB" id="9780160at2"/>
<dbReference type="GO" id="GO:0042910">
    <property type="term" value="F:xenobiotic transmembrane transporter activity"/>
    <property type="evidence" value="ECO:0007669"/>
    <property type="project" value="InterPro"/>
</dbReference>
<dbReference type="eggNOG" id="COG0534">
    <property type="taxonomic scope" value="Bacteria"/>
</dbReference>
<feature type="transmembrane region" description="Helical" evidence="10">
    <location>
        <begin position="196"/>
        <end position="220"/>
    </location>
</feature>
<evidence type="ECO:0000256" key="5">
    <source>
        <dbReference type="ARBA" id="ARBA00022692"/>
    </source>
</evidence>
<comment type="subcellular location">
    <subcellularLocation>
        <location evidence="1">Cell membrane</location>
        <topology evidence="1">Multi-pass membrane protein</topology>
    </subcellularLocation>
</comment>
<evidence type="ECO:0000256" key="1">
    <source>
        <dbReference type="ARBA" id="ARBA00004651"/>
    </source>
</evidence>
<keyword evidence="4" id="KW-1003">Cell membrane</keyword>
<dbReference type="AlphaFoldDB" id="F4KMN5"/>
<dbReference type="RefSeq" id="WP_013759939.1">
    <property type="nucleotide sequence ID" value="NC_015501.1"/>
</dbReference>
<proteinExistence type="predicted"/>
<dbReference type="GO" id="GO:0015297">
    <property type="term" value="F:antiporter activity"/>
    <property type="evidence" value="ECO:0007669"/>
    <property type="project" value="UniProtKB-KW"/>
</dbReference>
<feature type="transmembrane region" description="Helical" evidence="10">
    <location>
        <begin position="241"/>
        <end position="270"/>
    </location>
</feature>
<dbReference type="GO" id="GO:0006811">
    <property type="term" value="P:monoatomic ion transport"/>
    <property type="evidence" value="ECO:0007669"/>
    <property type="project" value="UniProtKB-KW"/>
</dbReference>
<feature type="transmembrane region" description="Helical" evidence="10">
    <location>
        <begin position="20"/>
        <end position="39"/>
    </location>
</feature>
<evidence type="ECO:0000256" key="7">
    <source>
        <dbReference type="ARBA" id="ARBA00023065"/>
    </source>
</evidence>
<dbReference type="NCBIfam" id="TIGR00797">
    <property type="entry name" value="matE"/>
    <property type="match status" value="1"/>
</dbReference>
<evidence type="ECO:0000256" key="4">
    <source>
        <dbReference type="ARBA" id="ARBA00022475"/>
    </source>
</evidence>
<feature type="transmembrane region" description="Helical" evidence="10">
    <location>
        <begin position="91"/>
        <end position="115"/>
    </location>
</feature>
<evidence type="ECO:0000256" key="8">
    <source>
        <dbReference type="ARBA" id="ARBA00023136"/>
    </source>
</evidence>
<evidence type="ECO:0000256" key="2">
    <source>
        <dbReference type="ARBA" id="ARBA00022448"/>
    </source>
</evidence>
<evidence type="ECO:0000313" key="12">
    <source>
        <dbReference type="Proteomes" id="UP000006545"/>
    </source>
</evidence>
<sequence>MSWSAYYRSCRVHYGPLLRLGLPVIIGQVGLILVGFADNVMVSHHSLDELAAASFVNNFLNLSIIFGMGFSYGLTPLVATNKEWGRSDQVAHYLGHSFLLNLLIALLIGGGLLLLEGSLDLFNLPDELHALALPYYRIQIVGFMVVMLFNTFKQYTEGMGDTQIPMYITLAGNVLNIGLNYLLIYGNGGFPEWGLYGAGIATLISRIAMLLAIVAVTALLPRYREILERLRRLCWSWRKGLVPLLRLGTPVALQMGMEAASFSVAVILVARIGTSALAAHQIIATVSTLGFMVYYGIGAATAIRSSTLLAQGERRETRRVASAGVYLCLFVAAVMMPLLVLFREPIVRLFNADLSVAEATYLALIPLCLYQIGDALQIIYANALRGISRVAILAPAAALCHLIVAPAMAWLFGFNIGLHGAPLQLMGIWFAFPVSLTLLGLILRYSFRRATR</sequence>
<keyword evidence="7" id="KW-0406">Ion transport</keyword>
<dbReference type="STRING" id="879243.Poras_0332"/>
<feature type="transmembrane region" description="Helical" evidence="10">
    <location>
        <begin position="164"/>
        <end position="184"/>
    </location>
</feature>
<dbReference type="Pfam" id="PF01554">
    <property type="entry name" value="MatE"/>
    <property type="match status" value="2"/>
</dbReference>
<keyword evidence="6 10" id="KW-1133">Transmembrane helix</keyword>
<dbReference type="Proteomes" id="UP000006545">
    <property type="component" value="Chromosome"/>
</dbReference>
<evidence type="ECO:0000256" key="3">
    <source>
        <dbReference type="ARBA" id="ARBA00022449"/>
    </source>
</evidence>
<keyword evidence="8 10" id="KW-0472">Membrane</keyword>
<evidence type="ECO:0000256" key="6">
    <source>
        <dbReference type="ARBA" id="ARBA00022989"/>
    </source>
</evidence>
<reference evidence="12" key="1">
    <citation type="submission" date="2011-04" db="EMBL/GenBank/DDBJ databases">
        <title>The complete genome of Porphyromonas asaccharolytica DSM 20707.</title>
        <authorList>
            <person name="Lucas S."/>
            <person name="Han J."/>
            <person name="Lapidus A."/>
            <person name="Bruce D."/>
            <person name="Goodwin L."/>
            <person name="Pitluck S."/>
            <person name="Peters L."/>
            <person name="Kyrpides N."/>
            <person name="Mavromatis K."/>
            <person name="Ivanova N."/>
            <person name="Ovchinnikova G."/>
            <person name="Pagani I."/>
            <person name="Lu M."/>
            <person name="Detter J.C."/>
            <person name="Tapia R."/>
            <person name="Han C."/>
            <person name="Land M."/>
            <person name="Hauser L."/>
            <person name="Markowitz V."/>
            <person name="Cheng J.-F."/>
            <person name="Hugenholtz P."/>
            <person name="Woyke T."/>
            <person name="Wu D."/>
            <person name="Gronow S."/>
            <person name="Wellnitz S."/>
            <person name="Brambilla E."/>
            <person name="Klenk H.-P."/>
            <person name="Eisen J.A."/>
        </authorList>
    </citation>
    <scope>NUCLEOTIDE SEQUENCE [LARGE SCALE GENOMIC DNA]</scope>
    <source>
        <strain evidence="12">ATCC 25260 / DSM 20707 / VPI 4198</strain>
    </source>
</reference>
<evidence type="ECO:0000313" key="11">
    <source>
        <dbReference type="EMBL" id="AEE12286.1"/>
    </source>
</evidence>
<dbReference type="GO" id="GO:0005886">
    <property type="term" value="C:plasma membrane"/>
    <property type="evidence" value="ECO:0007669"/>
    <property type="project" value="UniProtKB-SubCell"/>
</dbReference>
<feature type="transmembrane region" description="Helical" evidence="10">
    <location>
        <begin position="59"/>
        <end position="79"/>
    </location>
</feature>
<dbReference type="PIRSF" id="PIRSF006603">
    <property type="entry name" value="DinF"/>
    <property type="match status" value="1"/>
</dbReference>
<accession>F4KMN5</accession>
<dbReference type="HOGENOM" id="CLU_012893_6_3_10"/>
<dbReference type="KEGG" id="pah:Poras_0332"/>
<feature type="transmembrane region" description="Helical" evidence="10">
    <location>
        <begin position="282"/>
        <end position="303"/>
    </location>
</feature>
<dbReference type="PANTHER" id="PTHR43298:SF2">
    <property type="entry name" value="FMN_FAD EXPORTER YEEO-RELATED"/>
    <property type="match status" value="1"/>
</dbReference>
<dbReference type="InterPro" id="IPR050222">
    <property type="entry name" value="MATE_MdtK"/>
</dbReference>
<keyword evidence="2" id="KW-0813">Transport</keyword>
<organism evidence="11 12">
    <name type="scientific">Porphyromonas asaccharolytica (strain ATCC 25260 / DSM 20707 / BCRC 10618 / CCUG 7834 / JCM 6326 / LMG 13178 / VPI 4198 / B440)</name>
    <name type="common">Bacteroides asaccharolyticus</name>
    <dbReference type="NCBI Taxonomy" id="879243"/>
    <lineage>
        <taxon>Bacteria</taxon>
        <taxon>Pseudomonadati</taxon>
        <taxon>Bacteroidota</taxon>
        <taxon>Bacteroidia</taxon>
        <taxon>Bacteroidales</taxon>
        <taxon>Porphyromonadaceae</taxon>
        <taxon>Porphyromonas</taxon>
    </lineage>
</organism>
<feature type="transmembrane region" description="Helical" evidence="10">
    <location>
        <begin position="362"/>
        <end position="383"/>
    </location>
</feature>
<evidence type="ECO:0000256" key="9">
    <source>
        <dbReference type="ARBA" id="ARBA00031636"/>
    </source>
</evidence>
<keyword evidence="3" id="KW-0050">Antiport</keyword>
<feature type="transmembrane region" description="Helical" evidence="10">
    <location>
        <begin position="390"/>
        <end position="414"/>
    </location>
</feature>
<keyword evidence="12" id="KW-1185">Reference proteome</keyword>
<name>F4KMN5_PORAD</name>
<evidence type="ECO:0000256" key="10">
    <source>
        <dbReference type="SAM" id="Phobius"/>
    </source>
</evidence>
<gene>
    <name evidence="11" type="ordered locus">Poras_0332</name>
</gene>
<dbReference type="InterPro" id="IPR002528">
    <property type="entry name" value="MATE_fam"/>
</dbReference>
<feature type="transmembrane region" description="Helical" evidence="10">
    <location>
        <begin position="426"/>
        <end position="447"/>
    </location>
</feature>
<feature type="transmembrane region" description="Helical" evidence="10">
    <location>
        <begin position="135"/>
        <end position="152"/>
    </location>
</feature>
<dbReference type="InterPro" id="IPR048279">
    <property type="entry name" value="MdtK-like"/>
</dbReference>
<protein>
    <recommendedName>
        <fullName evidence="9">Multidrug-efflux transporter</fullName>
    </recommendedName>
</protein>
<dbReference type="EMBL" id="CP002689">
    <property type="protein sequence ID" value="AEE12286.1"/>
    <property type="molecule type" value="Genomic_DNA"/>
</dbReference>
<feature type="transmembrane region" description="Helical" evidence="10">
    <location>
        <begin position="323"/>
        <end position="342"/>
    </location>
</feature>
<dbReference type="PANTHER" id="PTHR43298">
    <property type="entry name" value="MULTIDRUG RESISTANCE PROTEIN NORM-RELATED"/>
    <property type="match status" value="1"/>
</dbReference>
<keyword evidence="5 10" id="KW-0812">Transmembrane</keyword>